<reference evidence="2" key="1">
    <citation type="journal article" date="2011" name="Nat. Commun.">
        <title>Effector diversification within compartments of the Leptosphaeria maculans genome affected by Repeat-Induced Point mutations.</title>
        <authorList>
            <person name="Rouxel T."/>
            <person name="Grandaubert J."/>
            <person name="Hane J.K."/>
            <person name="Hoede C."/>
            <person name="van de Wouw A.P."/>
            <person name="Couloux A."/>
            <person name="Dominguez V."/>
            <person name="Anthouard V."/>
            <person name="Bally P."/>
            <person name="Bourras S."/>
            <person name="Cozijnsen A.J."/>
            <person name="Ciuffetti L.M."/>
            <person name="Degrave A."/>
            <person name="Dilmaghani A."/>
            <person name="Duret L."/>
            <person name="Fudal I."/>
            <person name="Goodwin S.B."/>
            <person name="Gout L."/>
            <person name="Glaser N."/>
            <person name="Linglin J."/>
            <person name="Kema G.H.J."/>
            <person name="Lapalu N."/>
            <person name="Lawrence C.B."/>
            <person name="May K."/>
            <person name="Meyer M."/>
            <person name="Ollivier B."/>
            <person name="Poulain J."/>
            <person name="Schoch C.L."/>
            <person name="Simon A."/>
            <person name="Spatafora J.W."/>
            <person name="Stachowiak A."/>
            <person name="Turgeon B.G."/>
            <person name="Tyler B.M."/>
            <person name="Vincent D."/>
            <person name="Weissenbach J."/>
            <person name="Amselem J."/>
            <person name="Quesneville H."/>
            <person name="Oliver R.P."/>
            <person name="Wincker P."/>
            <person name="Balesdent M.-H."/>
            <person name="Howlett B.J."/>
        </authorList>
    </citation>
    <scope>NUCLEOTIDE SEQUENCE [LARGE SCALE GENOMIC DNA]</scope>
    <source>
        <strain evidence="2">JN3 / isolate v23.1.3 / race Av1-4-5-6-7-8</strain>
    </source>
</reference>
<gene>
    <name evidence="1" type="ORF">LEMA_P102490.1</name>
</gene>
<dbReference type="GeneID" id="13283427"/>
<dbReference type="Proteomes" id="UP000002668">
    <property type="component" value="Genome"/>
</dbReference>
<name>E4ZZK2_LEPMJ</name>
<sequence length="143" mass="15801">MAEKDFNHLTKSKIVCLVWCVTLDVFNLPKSLSKRDLGPQFNAEESLGVSKAELPRKIRQDKNRPELSNYYNKIYQYGTRGSALSRLYTDKADSESAIATRSSVTPSMWSPLVARLAEAYNTSICLVGMIIGATASVTAHIVA</sequence>
<dbReference type="RefSeq" id="XP_003840597.1">
    <property type="nucleotide sequence ID" value="XM_003840549.1"/>
</dbReference>
<dbReference type="VEuPathDB" id="FungiDB:LEMA_P102490.1"/>
<protein>
    <submittedName>
        <fullName evidence="1">Predicted protein</fullName>
    </submittedName>
</protein>
<organism evidence="2">
    <name type="scientific">Leptosphaeria maculans (strain JN3 / isolate v23.1.3 / race Av1-4-5-6-7-8)</name>
    <name type="common">Blackleg fungus</name>
    <name type="synonym">Phoma lingam</name>
    <dbReference type="NCBI Taxonomy" id="985895"/>
    <lineage>
        <taxon>Eukaryota</taxon>
        <taxon>Fungi</taxon>
        <taxon>Dikarya</taxon>
        <taxon>Ascomycota</taxon>
        <taxon>Pezizomycotina</taxon>
        <taxon>Dothideomycetes</taxon>
        <taxon>Pleosporomycetidae</taxon>
        <taxon>Pleosporales</taxon>
        <taxon>Pleosporineae</taxon>
        <taxon>Leptosphaeriaceae</taxon>
        <taxon>Plenodomus</taxon>
        <taxon>Plenodomus lingam/Leptosphaeria maculans species complex</taxon>
    </lineage>
</organism>
<accession>E4ZZK2</accession>
<evidence type="ECO:0000313" key="1">
    <source>
        <dbReference type="EMBL" id="CBX97118.1"/>
    </source>
</evidence>
<dbReference type="EMBL" id="FP929130">
    <property type="protein sequence ID" value="CBX97118.1"/>
    <property type="molecule type" value="Genomic_DNA"/>
</dbReference>
<proteinExistence type="predicted"/>
<dbReference type="HOGENOM" id="CLU_1806523_0_0_1"/>
<evidence type="ECO:0000313" key="2">
    <source>
        <dbReference type="Proteomes" id="UP000002668"/>
    </source>
</evidence>
<dbReference type="AlphaFoldDB" id="E4ZZK2"/>
<keyword evidence="2" id="KW-1185">Reference proteome</keyword>
<dbReference type="InParanoid" id="E4ZZK2"/>